<evidence type="ECO:0000256" key="1">
    <source>
        <dbReference type="SAM" id="Phobius"/>
    </source>
</evidence>
<dbReference type="Proteomes" id="UP000257323">
    <property type="component" value="Unassembled WGS sequence"/>
</dbReference>
<comment type="caution">
    <text evidence="2">The sequence shown here is derived from an EMBL/GenBank/DDBJ whole genome shotgun (WGS) entry which is preliminary data.</text>
</comment>
<protein>
    <submittedName>
        <fullName evidence="2">Uncharacterized protein</fullName>
    </submittedName>
</protein>
<evidence type="ECO:0000313" key="2">
    <source>
        <dbReference type="EMBL" id="RFT16613.1"/>
    </source>
</evidence>
<gene>
    <name evidence="2" type="ORF">OP8BY_1226</name>
</gene>
<name>A0A3E2BPC2_9BACT</name>
<dbReference type="EMBL" id="QUAH01000002">
    <property type="protein sequence ID" value="RFT16613.1"/>
    <property type="molecule type" value="Genomic_DNA"/>
</dbReference>
<feature type="transmembrane region" description="Helical" evidence="1">
    <location>
        <begin position="6"/>
        <end position="25"/>
    </location>
</feature>
<keyword evidence="1" id="KW-0472">Membrane</keyword>
<reference evidence="2 3" key="1">
    <citation type="submission" date="2018-08" db="EMBL/GenBank/DDBJ databases">
        <title>Genome analysis of the thermophilic bacterium of the candidate phylum Aminicenantes from deep subsurface aquifer revealed its physiology and ecological role.</title>
        <authorList>
            <person name="Kadnikov V.V."/>
            <person name="Mardanov A.V."/>
            <person name="Beletsky A.V."/>
            <person name="Karnachuk O.V."/>
            <person name="Ravin N.V."/>
        </authorList>
    </citation>
    <scope>NUCLEOTIDE SEQUENCE [LARGE SCALE GENOMIC DNA]</scope>
    <source>
        <strain evidence="2">BY38</strain>
    </source>
</reference>
<organism evidence="2 3">
    <name type="scientific">Candidatus Saccharicenans subterraneus</name>
    <dbReference type="NCBI Taxonomy" id="2508984"/>
    <lineage>
        <taxon>Bacteria</taxon>
        <taxon>Candidatus Aminicenantota</taxon>
        <taxon>Candidatus Aminicenantia</taxon>
        <taxon>Candidatus Aminicenantales</taxon>
        <taxon>Candidatus Saccharicenantaceae</taxon>
        <taxon>Candidatus Saccharicenans</taxon>
    </lineage>
</organism>
<proteinExistence type="predicted"/>
<keyword evidence="1" id="KW-0812">Transmembrane</keyword>
<sequence>MLKVIIWMGCGIAVLLLLDRLFLYMEGRGWIYYRKKKPSSSALSNACLEVQQLLEPSKKYVVQIKKDERRDQQEAGDLPPGEEN</sequence>
<evidence type="ECO:0000313" key="3">
    <source>
        <dbReference type="Proteomes" id="UP000257323"/>
    </source>
</evidence>
<keyword evidence="1" id="KW-1133">Transmembrane helix</keyword>
<dbReference type="AlphaFoldDB" id="A0A3E2BPC2"/>
<accession>A0A3E2BPC2</accession>